<keyword evidence="5 10" id="KW-0808">Transferase</keyword>
<evidence type="ECO:0000256" key="6">
    <source>
        <dbReference type="ARBA" id="ARBA00023141"/>
    </source>
</evidence>
<dbReference type="PANTHER" id="PTHR21090">
    <property type="entry name" value="AROM/DEHYDROQUINATE SYNTHASE"/>
    <property type="match status" value="1"/>
</dbReference>
<dbReference type="RefSeq" id="WP_060936088.1">
    <property type="nucleotide sequence ID" value="NZ_KQ960466.1"/>
</dbReference>
<evidence type="ECO:0000259" key="9">
    <source>
        <dbReference type="Pfam" id="PF00275"/>
    </source>
</evidence>
<keyword evidence="4" id="KW-0028">Amino-acid biosynthesis</keyword>
<organism evidence="10 11">
    <name type="scientific">Porphyromonas somerae</name>
    <dbReference type="NCBI Taxonomy" id="322095"/>
    <lineage>
        <taxon>Bacteria</taxon>
        <taxon>Pseudomonadati</taxon>
        <taxon>Bacteroidota</taxon>
        <taxon>Bacteroidia</taxon>
        <taxon>Bacteroidales</taxon>
        <taxon>Porphyromonadaceae</taxon>
        <taxon>Porphyromonas</taxon>
    </lineage>
</organism>
<name>A0A134B0G8_9PORP</name>
<dbReference type="GO" id="GO:0003866">
    <property type="term" value="F:3-phosphoshikimate 1-carboxyvinyltransferase activity"/>
    <property type="evidence" value="ECO:0007669"/>
    <property type="project" value="UniProtKB-EC"/>
</dbReference>
<dbReference type="PROSITE" id="PS00885">
    <property type="entry name" value="EPSP_SYNTHASE_2"/>
    <property type="match status" value="1"/>
</dbReference>
<dbReference type="Gene3D" id="3.65.10.10">
    <property type="entry name" value="Enolpyruvate transferase domain"/>
    <property type="match status" value="2"/>
</dbReference>
<evidence type="ECO:0000256" key="5">
    <source>
        <dbReference type="ARBA" id="ARBA00022679"/>
    </source>
</evidence>
<dbReference type="GO" id="GO:0009073">
    <property type="term" value="P:aromatic amino acid family biosynthetic process"/>
    <property type="evidence" value="ECO:0007669"/>
    <property type="project" value="UniProtKB-KW"/>
</dbReference>
<evidence type="ECO:0000256" key="1">
    <source>
        <dbReference type="ARBA" id="ARBA00004811"/>
    </source>
</evidence>
<feature type="domain" description="Enolpyruvate transferase" evidence="9">
    <location>
        <begin position="69"/>
        <end position="419"/>
    </location>
</feature>
<dbReference type="Pfam" id="PF00275">
    <property type="entry name" value="EPSP_synthase"/>
    <property type="match status" value="1"/>
</dbReference>
<dbReference type="InterPro" id="IPR006264">
    <property type="entry name" value="EPSP_synthase"/>
</dbReference>
<dbReference type="PATRIC" id="fig|322095.3.peg.2029"/>
<dbReference type="SUPFAM" id="SSF55205">
    <property type="entry name" value="EPT/RTPC-like"/>
    <property type="match status" value="1"/>
</dbReference>
<accession>A0A134B0G8</accession>
<dbReference type="STRING" id="322095.HMPREF3185_02059"/>
<dbReference type="PANTHER" id="PTHR21090:SF5">
    <property type="entry name" value="PENTAFUNCTIONAL AROM POLYPEPTIDE"/>
    <property type="match status" value="1"/>
</dbReference>
<evidence type="ECO:0000256" key="3">
    <source>
        <dbReference type="ARBA" id="ARBA00012450"/>
    </source>
</evidence>
<keyword evidence="11" id="KW-1185">Reference proteome</keyword>
<proteinExistence type="inferred from homology"/>
<sequence length="431" mass="47126">MKSTSSLTRSYQDPAAPLHLRWTLPPSKSLWARALLLDALRGKLPHFDFAEGTPLDILALHAALRTYQEGAEEINVSESGTAMRFVCAYLAVTTQHPVRLSGTGRQHKRPIAPLVEALRSQGAKIAYLNHEGYPPLLIESSTFAWQGCELDSSSSSQYLSALLLLAPALPMGFQVDTRRYGLASRPYALMTIVQLREQGFIWEEEPSGLFCYRGKKEGDSRGVSPHTRGYEADWSAASYAYALLSLLPVGSTIELSGLALPSLQGDAAYLVQLFALLGIQTEKTKDGICITHSEEETKHAHFTAHMSDCPDLVPAIVAALVGRGKAFTLSGVAHLRIKESDRLQALADELTKLGVKLTLGPDSLSWDGKTPLTAHDSAPILSPHGDHRIAMALALLALRVPKLRMQEPEVVAKSFPRFWLEVAPCIMQQTE</sequence>
<dbReference type="InterPro" id="IPR036968">
    <property type="entry name" value="Enolpyruvate_Tfrase_sf"/>
</dbReference>
<evidence type="ECO:0000256" key="8">
    <source>
        <dbReference type="ARBA" id="ARBA00044633"/>
    </source>
</evidence>
<protein>
    <recommendedName>
        <fullName evidence="3">3-phosphoshikimate 1-carboxyvinyltransferase</fullName>
        <ecNumber evidence="3">2.5.1.19</ecNumber>
    </recommendedName>
    <alternativeName>
        <fullName evidence="7">5-enolpyruvylshikimate-3-phosphate synthase</fullName>
    </alternativeName>
</protein>
<dbReference type="InterPro" id="IPR013792">
    <property type="entry name" value="RNA3'P_cycl/enolpyr_Trfase_a/b"/>
</dbReference>
<dbReference type="PIRSF" id="PIRSF000505">
    <property type="entry name" value="EPSPS"/>
    <property type="match status" value="1"/>
</dbReference>
<evidence type="ECO:0000313" key="11">
    <source>
        <dbReference type="Proteomes" id="UP000070224"/>
    </source>
</evidence>
<dbReference type="Proteomes" id="UP000070224">
    <property type="component" value="Unassembled WGS sequence"/>
</dbReference>
<evidence type="ECO:0000256" key="7">
    <source>
        <dbReference type="ARBA" id="ARBA00030046"/>
    </source>
</evidence>
<dbReference type="UniPathway" id="UPA00053">
    <property type="reaction ID" value="UER00089"/>
</dbReference>
<dbReference type="EMBL" id="LSDK01000139">
    <property type="protein sequence ID" value="KXB73420.1"/>
    <property type="molecule type" value="Genomic_DNA"/>
</dbReference>
<comment type="catalytic activity">
    <reaction evidence="8">
        <text>3-phosphoshikimate + phosphoenolpyruvate = 5-O-(1-carboxyvinyl)-3-phosphoshikimate + phosphate</text>
        <dbReference type="Rhea" id="RHEA:21256"/>
        <dbReference type="ChEBI" id="CHEBI:43474"/>
        <dbReference type="ChEBI" id="CHEBI:57701"/>
        <dbReference type="ChEBI" id="CHEBI:58702"/>
        <dbReference type="ChEBI" id="CHEBI:145989"/>
        <dbReference type="EC" id="2.5.1.19"/>
    </reaction>
    <physiologicalReaction direction="left-to-right" evidence="8">
        <dbReference type="Rhea" id="RHEA:21257"/>
    </physiologicalReaction>
</comment>
<evidence type="ECO:0000313" key="10">
    <source>
        <dbReference type="EMBL" id="KXB73420.1"/>
    </source>
</evidence>
<dbReference type="OrthoDB" id="9809920at2"/>
<dbReference type="SMR" id="A0A134B0G8"/>
<dbReference type="InterPro" id="IPR001986">
    <property type="entry name" value="Enolpyruvate_Tfrase_dom"/>
</dbReference>
<reference evidence="11" key="1">
    <citation type="submission" date="2016-01" db="EMBL/GenBank/DDBJ databases">
        <authorList>
            <person name="Mitreva M."/>
            <person name="Pepin K.H."/>
            <person name="Mihindukulasuriya K.A."/>
            <person name="Fulton R."/>
            <person name="Fronick C."/>
            <person name="O'Laughlin M."/>
            <person name="Miner T."/>
            <person name="Herter B."/>
            <person name="Rosa B.A."/>
            <person name="Cordes M."/>
            <person name="Tomlinson C."/>
            <person name="Wollam A."/>
            <person name="Palsikar V.B."/>
            <person name="Mardis E.R."/>
            <person name="Wilson R.K."/>
        </authorList>
    </citation>
    <scope>NUCLEOTIDE SEQUENCE [LARGE SCALE GENOMIC DNA]</scope>
    <source>
        <strain evidence="11">KA00683</strain>
    </source>
</reference>
<dbReference type="AlphaFoldDB" id="A0A134B0G8"/>
<gene>
    <name evidence="10" type="ORF">HMPREF3185_02059</name>
</gene>
<keyword evidence="6" id="KW-0057">Aromatic amino acid biosynthesis</keyword>
<comment type="caution">
    <text evidence="10">The sequence shown here is derived from an EMBL/GenBank/DDBJ whole genome shotgun (WGS) entry which is preliminary data.</text>
</comment>
<evidence type="ECO:0000256" key="4">
    <source>
        <dbReference type="ARBA" id="ARBA00022605"/>
    </source>
</evidence>
<dbReference type="GO" id="GO:0008652">
    <property type="term" value="P:amino acid biosynthetic process"/>
    <property type="evidence" value="ECO:0007669"/>
    <property type="project" value="UniProtKB-KW"/>
</dbReference>
<comment type="similarity">
    <text evidence="2">Belongs to the EPSP synthase family.</text>
</comment>
<dbReference type="EC" id="2.5.1.19" evidence="3"/>
<evidence type="ECO:0000256" key="2">
    <source>
        <dbReference type="ARBA" id="ARBA00009948"/>
    </source>
</evidence>
<comment type="pathway">
    <text evidence="1">Metabolic intermediate biosynthesis; chorismate biosynthesis; chorismate from D-erythrose 4-phosphate and phosphoenolpyruvate: step 6/7.</text>
</comment>
<dbReference type="GO" id="GO:0009423">
    <property type="term" value="P:chorismate biosynthetic process"/>
    <property type="evidence" value="ECO:0007669"/>
    <property type="project" value="UniProtKB-UniPathway"/>
</dbReference>
<dbReference type="InterPro" id="IPR023193">
    <property type="entry name" value="EPSP_synthase_CS"/>
</dbReference>